<keyword evidence="1" id="KW-0808">Transferase</keyword>
<keyword evidence="1" id="KW-0328">Glycosyltransferase</keyword>
<sequence length="581" mass="62478">MRLAVLAAALLAASSWLHPAQAAAPEAQSGRSVAAAMQDDQPGAQDLARWFYAVLTGEIAANTGHPAVAYTELLKAARDMNSEPLFERATEVAVAAGAPEQALAAVNAWRSAQPESLKAQTWAAQLLVALGRNADAVSAISRVIAITPEPQRPKAILSLVPLFAHANDPRAAINLAKKSLAPYQAMPQSSLVIGLLQARAGDAKLAFAAASKALAADHGMQAAAALLLQTYTVNPQQADALLQQYFVAKPDDANLRLAWIQAALGQQRDGIALTQAQALSTTKPDLPEGWLILGSLQLQQEQVLLAQKSLLTYLSLVGKSGVSAAHAGSARAYLALADAARKQHDYPQAEHWLAQIPAGQESLAVTLQKATILAEQNKLNAGLELLDKLPNATPEQQRERLFARAQLYRTAKQYSQAYGVLKPGLAQFGKDADYVYETAMMAEKAGDTAEMETLLRRIIAADTRYQPAYNALGYTLADQDKQLPQALKLVAHALKLSPGNPFVLDSMGWVQFRMGDLKSARAALEQAYAARQDPEIAAHLAEVLWHQGDKARARKILQEAFDRAPQDDVVKAAMQRMAVRF</sequence>
<dbReference type="SUPFAM" id="SSF48452">
    <property type="entry name" value="TPR-like"/>
    <property type="match status" value="3"/>
</dbReference>
<evidence type="ECO:0000313" key="1">
    <source>
        <dbReference type="EMBL" id="CBH98265.1"/>
    </source>
</evidence>
<organism evidence="1">
    <name type="scientific">mine drainage metagenome</name>
    <dbReference type="NCBI Taxonomy" id="410659"/>
    <lineage>
        <taxon>unclassified sequences</taxon>
        <taxon>metagenomes</taxon>
        <taxon>ecological metagenomes</taxon>
    </lineage>
</organism>
<protein>
    <submittedName>
        <fullName evidence="1">Putative UDP-N-ACETYLGLUCOSAMINE--PEPTIDE N-ACETYLGLUCOSAMINYLTRANSFERASE SUBUNIT</fullName>
    </submittedName>
</protein>
<dbReference type="AlphaFoldDB" id="E6PTK8"/>
<accession>E6PTK8</accession>
<dbReference type="PANTHER" id="PTHR44917">
    <property type="entry name" value="PROTEIN HIGH CHLOROPHYLL FLUORESCENT 107"/>
    <property type="match status" value="1"/>
</dbReference>
<dbReference type="Gene3D" id="1.25.40.10">
    <property type="entry name" value="Tetratricopeptide repeat domain"/>
    <property type="match status" value="3"/>
</dbReference>
<dbReference type="EMBL" id="CABM01000050">
    <property type="protein sequence ID" value="CBH98265.1"/>
    <property type="molecule type" value="Genomic_DNA"/>
</dbReference>
<dbReference type="GO" id="GO:0006397">
    <property type="term" value="P:mRNA processing"/>
    <property type="evidence" value="ECO:0007669"/>
    <property type="project" value="InterPro"/>
</dbReference>
<name>E6PTK8_9ZZZZ</name>
<gene>
    <name evidence="1" type="ORF">CARN2_3741</name>
</gene>
<dbReference type="GO" id="GO:0003729">
    <property type="term" value="F:mRNA binding"/>
    <property type="evidence" value="ECO:0007669"/>
    <property type="project" value="InterPro"/>
</dbReference>
<dbReference type="Pfam" id="PF13432">
    <property type="entry name" value="TPR_16"/>
    <property type="match status" value="1"/>
</dbReference>
<proteinExistence type="predicted"/>
<dbReference type="InterPro" id="IPR044624">
    <property type="entry name" value="Mbb1-like"/>
</dbReference>
<dbReference type="GO" id="GO:0003727">
    <property type="term" value="F:single-stranded RNA binding"/>
    <property type="evidence" value="ECO:0007669"/>
    <property type="project" value="TreeGrafter"/>
</dbReference>
<dbReference type="GO" id="GO:0016757">
    <property type="term" value="F:glycosyltransferase activity"/>
    <property type="evidence" value="ECO:0007669"/>
    <property type="project" value="UniProtKB-KW"/>
</dbReference>
<reference evidence="1" key="1">
    <citation type="submission" date="2009-10" db="EMBL/GenBank/DDBJ databases">
        <title>Diversity of trophic interactions inside an arsenic-rich microbial ecosystem.</title>
        <authorList>
            <person name="Bertin P.N."/>
            <person name="Heinrich-Salmeron A."/>
            <person name="Pelletier E."/>
            <person name="Goulhen-Chollet F."/>
            <person name="Arsene-Ploetze F."/>
            <person name="Gallien S."/>
            <person name="Calteau A."/>
            <person name="Vallenet D."/>
            <person name="Casiot C."/>
            <person name="Chane-Woon-Ming B."/>
            <person name="Giloteaux L."/>
            <person name="Barakat M."/>
            <person name="Bonnefoy V."/>
            <person name="Bruneel O."/>
            <person name="Chandler M."/>
            <person name="Cleiss J."/>
            <person name="Duran R."/>
            <person name="Elbaz-Poulichet F."/>
            <person name="Fonknechten N."/>
            <person name="Lauga B."/>
            <person name="Mornico D."/>
            <person name="Ortet P."/>
            <person name="Schaeffer C."/>
            <person name="Siguier P."/>
            <person name="Alexander Thil Smith A."/>
            <person name="Van Dorsselaer A."/>
            <person name="Weissenbach J."/>
            <person name="Medigue C."/>
            <person name="Le Paslier D."/>
        </authorList>
    </citation>
    <scope>NUCLEOTIDE SEQUENCE</scope>
</reference>
<dbReference type="PANTHER" id="PTHR44917:SF1">
    <property type="entry name" value="PROTEIN HIGH CHLOROPHYLL FLUORESCENT 107"/>
    <property type="match status" value="1"/>
</dbReference>
<dbReference type="GO" id="GO:0006417">
    <property type="term" value="P:regulation of translation"/>
    <property type="evidence" value="ECO:0007669"/>
    <property type="project" value="TreeGrafter"/>
</dbReference>
<dbReference type="Pfam" id="PF14559">
    <property type="entry name" value="TPR_19"/>
    <property type="match status" value="1"/>
</dbReference>
<dbReference type="InterPro" id="IPR011990">
    <property type="entry name" value="TPR-like_helical_dom_sf"/>
</dbReference>
<comment type="caution">
    <text evidence="1">The sequence shown here is derived from an EMBL/GenBank/DDBJ whole genome shotgun (WGS) entry which is preliminary data.</text>
</comment>